<dbReference type="Pfam" id="PF09957">
    <property type="entry name" value="VapB_antitoxin"/>
    <property type="match status" value="1"/>
</dbReference>
<gene>
    <name evidence="1" type="ORF">EVJ48_07680</name>
    <name evidence="2" type="ORF">EVJ48_07720</name>
</gene>
<dbReference type="InterPro" id="IPR019239">
    <property type="entry name" value="VapB_antitoxin"/>
</dbReference>
<sequence>MHIICINLIIYRRGIYMRTTITIDKDIIDVLLEETHVKSKASAVKIAIDSYLKRKKAEKIKSMKGKLDFDMTADEIRHYER</sequence>
<proteinExistence type="predicted"/>
<dbReference type="AlphaFoldDB" id="A0A520XA64"/>
<organism evidence="2 3">
    <name type="scientific">Candidatus Acidulodesulfobacterium acidiphilum</name>
    <dbReference type="NCBI Taxonomy" id="2597224"/>
    <lineage>
        <taxon>Bacteria</taxon>
        <taxon>Deltaproteobacteria</taxon>
        <taxon>Candidatus Acidulodesulfobacterales</taxon>
        <taxon>Candidatus Acidulodesulfobacterium</taxon>
    </lineage>
</organism>
<name>A0A520XA64_9DELT</name>
<dbReference type="Proteomes" id="UP000322454">
    <property type="component" value="Unassembled WGS sequence"/>
</dbReference>
<accession>A0A520XA64</accession>
<dbReference type="EMBL" id="SHMQ01000024">
    <property type="protein sequence ID" value="RZV38104.1"/>
    <property type="molecule type" value="Genomic_DNA"/>
</dbReference>
<evidence type="ECO:0000313" key="1">
    <source>
        <dbReference type="EMBL" id="RZV38104.1"/>
    </source>
</evidence>
<reference evidence="2 3" key="1">
    <citation type="submission" date="2019-01" db="EMBL/GenBank/DDBJ databases">
        <title>Insights into ecological role of a new deltaproteobacterial order Candidatus Sinidesulfobacterales (Sva0485) by metagenomics and metatranscriptomics.</title>
        <authorList>
            <person name="Tan S."/>
            <person name="Liu J."/>
            <person name="Fang Y."/>
            <person name="Hedlund B."/>
            <person name="Lian Z.-H."/>
            <person name="Huang L.-Y."/>
            <person name="Li J.-T."/>
            <person name="Huang L.-N."/>
            <person name="Li W.-J."/>
            <person name="Jiang H.-C."/>
            <person name="Dong H.-L."/>
            <person name="Shu W.-S."/>
        </authorList>
    </citation>
    <scope>NUCLEOTIDE SEQUENCE [LARGE SCALE GENOMIC DNA]</scope>
    <source>
        <strain evidence="2">AP4</strain>
    </source>
</reference>
<protein>
    <submittedName>
        <fullName evidence="2">DUF2191 domain-containing protein</fullName>
    </submittedName>
</protein>
<comment type="caution">
    <text evidence="2">The sequence shown here is derived from an EMBL/GenBank/DDBJ whole genome shotgun (WGS) entry which is preliminary data.</text>
</comment>
<dbReference type="EMBL" id="SHMQ01000024">
    <property type="protein sequence ID" value="RZV38110.1"/>
    <property type="molecule type" value="Genomic_DNA"/>
</dbReference>
<evidence type="ECO:0000313" key="3">
    <source>
        <dbReference type="Proteomes" id="UP000322454"/>
    </source>
</evidence>
<evidence type="ECO:0000313" key="2">
    <source>
        <dbReference type="EMBL" id="RZV38110.1"/>
    </source>
</evidence>